<feature type="chain" id="PRO_5013254460" evidence="1">
    <location>
        <begin position="20"/>
        <end position="164"/>
    </location>
</feature>
<reference evidence="2 3" key="1">
    <citation type="submission" date="2016-08" db="EMBL/GenBank/DDBJ databases">
        <title>A Parts List for Fungal Cellulosomes Revealed by Comparative Genomics.</title>
        <authorList>
            <consortium name="DOE Joint Genome Institute"/>
            <person name="Haitjema C.H."/>
            <person name="Gilmore S.P."/>
            <person name="Henske J.K."/>
            <person name="Solomon K.V."/>
            <person name="De Groot R."/>
            <person name="Kuo A."/>
            <person name="Mondo S.J."/>
            <person name="Salamov A.A."/>
            <person name="Labutti K."/>
            <person name="Zhao Z."/>
            <person name="Chiniquy J."/>
            <person name="Barry K."/>
            <person name="Brewer H.M."/>
            <person name="Purvine S.O."/>
            <person name="Wright A.T."/>
            <person name="Boxma B."/>
            <person name="Van Alen T."/>
            <person name="Hackstein J.H."/>
            <person name="Baker S.E."/>
            <person name="Grigoriev I.V."/>
            <person name="O'Malley M.A."/>
        </authorList>
    </citation>
    <scope>NUCLEOTIDE SEQUENCE [LARGE SCALE GENOMIC DNA]</scope>
    <source>
        <strain evidence="2 3">G1</strain>
    </source>
</reference>
<comment type="caution">
    <text evidence="2">The sequence shown here is derived from an EMBL/GenBank/DDBJ whole genome shotgun (WGS) entry which is preliminary data.</text>
</comment>
<dbReference type="OrthoDB" id="10377207at2759"/>
<dbReference type="AlphaFoldDB" id="A0A1Y2F1V3"/>
<name>A0A1Y2F1V3_9FUNG</name>
<dbReference type="EMBL" id="MCOG01000018">
    <property type="protein sequence ID" value="ORY77840.1"/>
    <property type="molecule type" value="Genomic_DNA"/>
</dbReference>
<feature type="signal peptide" evidence="1">
    <location>
        <begin position="1"/>
        <end position="19"/>
    </location>
</feature>
<accession>A0A1Y2F1V3</accession>
<evidence type="ECO:0000313" key="3">
    <source>
        <dbReference type="Proteomes" id="UP000193920"/>
    </source>
</evidence>
<keyword evidence="1" id="KW-0732">Signal</keyword>
<proteinExistence type="predicted"/>
<organism evidence="2 3">
    <name type="scientific">Neocallimastix californiae</name>
    <dbReference type="NCBI Taxonomy" id="1754190"/>
    <lineage>
        <taxon>Eukaryota</taxon>
        <taxon>Fungi</taxon>
        <taxon>Fungi incertae sedis</taxon>
        <taxon>Chytridiomycota</taxon>
        <taxon>Chytridiomycota incertae sedis</taxon>
        <taxon>Neocallimastigomycetes</taxon>
        <taxon>Neocallimastigales</taxon>
        <taxon>Neocallimastigaceae</taxon>
        <taxon>Neocallimastix</taxon>
    </lineage>
</organism>
<protein>
    <submittedName>
        <fullName evidence="2">Uncharacterized protein</fullName>
    </submittedName>
</protein>
<gene>
    <name evidence="2" type="ORF">LY90DRAFT_501157</name>
</gene>
<evidence type="ECO:0000313" key="2">
    <source>
        <dbReference type="EMBL" id="ORY77840.1"/>
    </source>
</evidence>
<dbReference type="Proteomes" id="UP000193920">
    <property type="component" value="Unassembled WGS sequence"/>
</dbReference>
<sequence length="164" mass="18085">MKFYNIFTVFMVMVLSVFALEDETNRSCPSTGVTFEQCITQYGGYQPEETTCASKASLGEEYQRCLALAYYNLLQCFNHCPNHPRKSSYESYFQSYKDYYTPVVGPTDIPNAVPTGSVNAGTGTTGASGTTQNIDLNVSENDGSTSIKVFSLSTILCIIAYLLF</sequence>
<keyword evidence="3" id="KW-1185">Reference proteome</keyword>
<evidence type="ECO:0000256" key="1">
    <source>
        <dbReference type="SAM" id="SignalP"/>
    </source>
</evidence>